<evidence type="ECO:0000256" key="1">
    <source>
        <dbReference type="SAM" id="Phobius"/>
    </source>
</evidence>
<evidence type="ECO:0000313" key="2">
    <source>
        <dbReference type="EMBL" id="TBU22994.1"/>
    </source>
</evidence>
<feature type="transmembrane region" description="Helical" evidence="1">
    <location>
        <begin position="173"/>
        <end position="192"/>
    </location>
</feature>
<sequence>MANVTSSEMQQLFNVAAYGLVSGNQALGALPSTLLNTGLYGVLTLTTCVAGILLLPRAWRDLRNTALLLATAAMYAGTTVYFALRIRHLVTDATAVYSNVLLLYSDLRACSSGAVAPGADTPTCDAMADFGLFAAPSRIDSQFCAGTAALTVNAVLGNAILSWRACVAWPRRRLVPLVLTSLVLATCALGIADTATACRGAAQEDPLELDGPSVGTLFMGKSFGLAASALALVTNVITTSLVGFRIWQRRAAVAGHISALQSARSRVWSTLALAVELGIVYCVVWAIMLAAAAGLKGSIGFLEDFETGYEEIVYTKNPSAFIDGFWVFDLGAMTALTAIYPLAVLIILALNASHCESGFEYTEADTTGFKNLPDGPNGAGRVFSPTQWRHKFLLSPEAAKLGGGQRGSKGSVEAFALQQRPHAGWEGAEGETGVGKGDVL</sequence>
<feature type="transmembrane region" description="Helical" evidence="1">
    <location>
        <begin position="139"/>
        <end position="161"/>
    </location>
</feature>
<keyword evidence="1" id="KW-0812">Transmembrane</keyword>
<feature type="transmembrane region" description="Helical" evidence="1">
    <location>
        <begin position="37"/>
        <end position="55"/>
    </location>
</feature>
<feature type="transmembrane region" description="Helical" evidence="1">
    <location>
        <begin position="325"/>
        <end position="350"/>
    </location>
</feature>
<keyword evidence="1" id="KW-0472">Membrane</keyword>
<gene>
    <name evidence="2" type="ORF">BD311DRAFT_800231</name>
</gene>
<dbReference type="EMBL" id="ML143519">
    <property type="protein sequence ID" value="TBU22994.1"/>
    <property type="molecule type" value="Genomic_DNA"/>
</dbReference>
<dbReference type="Proteomes" id="UP000292957">
    <property type="component" value="Unassembled WGS sequence"/>
</dbReference>
<protein>
    <submittedName>
        <fullName evidence="2">Uncharacterized protein</fullName>
    </submittedName>
</protein>
<feature type="transmembrane region" description="Helical" evidence="1">
    <location>
        <begin position="223"/>
        <end position="247"/>
    </location>
</feature>
<keyword evidence="1" id="KW-1133">Transmembrane helix</keyword>
<accession>A0A4Q9M7F7</accession>
<organism evidence="2">
    <name type="scientific">Dichomitus squalens</name>
    <dbReference type="NCBI Taxonomy" id="114155"/>
    <lineage>
        <taxon>Eukaryota</taxon>
        <taxon>Fungi</taxon>
        <taxon>Dikarya</taxon>
        <taxon>Basidiomycota</taxon>
        <taxon>Agaricomycotina</taxon>
        <taxon>Agaricomycetes</taxon>
        <taxon>Polyporales</taxon>
        <taxon>Polyporaceae</taxon>
        <taxon>Dichomitus</taxon>
    </lineage>
</organism>
<proteinExistence type="predicted"/>
<reference evidence="2" key="1">
    <citation type="submission" date="2019-01" db="EMBL/GenBank/DDBJ databases">
        <title>Draft genome sequences of three monokaryotic isolates of the white-rot basidiomycete fungus Dichomitus squalens.</title>
        <authorList>
            <consortium name="DOE Joint Genome Institute"/>
            <person name="Lopez S.C."/>
            <person name="Andreopoulos B."/>
            <person name="Pangilinan J."/>
            <person name="Lipzen A."/>
            <person name="Riley R."/>
            <person name="Ahrendt S."/>
            <person name="Ng V."/>
            <person name="Barry K."/>
            <person name="Daum C."/>
            <person name="Grigoriev I.V."/>
            <person name="Hilden K.S."/>
            <person name="Makela M.R."/>
            <person name="de Vries R.P."/>
        </authorList>
    </citation>
    <scope>NUCLEOTIDE SEQUENCE [LARGE SCALE GENOMIC DNA]</scope>
    <source>
        <strain evidence="2">OM18370.1</strain>
    </source>
</reference>
<dbReference type="AlphaFoldDB" id="A0A4Q9M7F7"/>
<feature type="transmembrane region" description="Helical" evidence="1">
    <location>
        <begin position="268"/>
        <end position="295"/>
    </location>
</feature>
<dbReference type="OrthoDB" id="2750933at2759"/>
<feature type="transmembrane region" description="Helical" evidence="1">
    <location>
        <begin position="67"/>
        <end position="84"/>
    </location>
</feature>
<name>A0A4Q9M7F7_9APHY</name>